<dbReference type="PANTHER" id="PTHR43008">
    <property type="entry name" value="BENZIL REDUCTASE"/>
    <property type="match status" value="1"/>
</dbReference>
<evidence type="ECO:0000256" key="3">
    <source>
        <dbReference type="ARBA" id="ARBA00023002"/>
    </source>
</evidence>
<feature type="region of interest" description="Disordered" evidence="5">
    <location>
        <begin position="318"/>
        <end position="354"/>
    </location>
</feature>
<dbReference type="AlphaFoldDB" id="A0A9P6AK03"/>
<evidence type="ECO:0000313" key="7">
    <source>
        <dbReference type="Proteomes" id="UP000886523"/>
    </source>
</evidence>
<dbReference type="GO" id="GO:0050664">
    <property type="term" value="F:oxidoreductase activity, acting on NAD(P)H, oxygen as acceptor"/>
    <property type="evidence" value="ECO:0007669"/>
    <property type="project" value="TreeGrafter"/>
</dbReference>
<dbReference type="GO" id="GO:0016616">
    <property type="term" value="F:oxidoreductase activity, acting on the CH-OH group of donors, NAD or NADP as acceptor"/>
    <property type="evidence" value="ECO:0007669"/>
    <property type="project" value="UniProtKB-ARBA"/>
</dbReference>
<sequence>MSETVITSAATSTGAPQPPRGIMSKFRLDGKIVAVTGGARGLGYEMLRAFCEAGAAGAAIIDVLQEYGEEAIKEIHAEFGIPASFYRVDVRDHVAVEEAINGIVRDFGGIDVLLCSAGVADNLPAESYPADRFKRVIDINLNGVFFACQAAGNHMIASGKGGSIINIASMSGHIVNYPQPQSAYNASKAAVIHLSKSLAAEWAPHKVRVNTISPGYMNTVLNEKFDPLLKKAWRTRVSHANLDDKMGLILQLNTASFSHTCHLYERTPVGRMGHVNELSGAALYLACEASAFCTGTDIIIDGDATRFGTPPLSSLARLSSSAPRCPRARVSPPASSPASSSSSLSPPPRTPRLL</sequence>
<feature type="compositionally biased region" description="Low complexity" evidence="5">
    <location>
        <begin position="318"/>
        <end position="344"/>
    </location>
</feature>
<dbReference type="PROSITE" id="PS00061">
    <property type="entry name" value="ADH_SHORT"/>
    <property type="match status" value="1"/>
</dbReference>
<evidence type="ECO:0000256" key="2">
    <source>
        <dbReference type="ARBA" id="ARBA00022857"/>
    </source>
</evidence>
<dbReference type="FunFam" id="3.40.50.720:FF:000084">
    <property type="entry name" value="Short-chain dehydrogenase reductase"/>
    <property type="match status" value="1"/>
</dbReference>
<keyword evidence="7" id="KW-1185">Reference proteome</keyword>
<dbReference type="SUPFAM" id="SSF51735">
    <property type="entry name" value="NAD(P)-binding Rossmann-fold domains"/>
    <property type="match status" value="1"/>
</dbReference>
<proteinExistence type="inferred from homology"/>
<feature type="compositionally biased region" description="Polar residues" evidence="5">
    <location>
        <begin position="1"/>
        <end position="15"/>
    </location>
</feature>
<dbReference type="EMBL" id="MU129089">
    <property type="protein sequence ID" value="KAF9507148.1"/>
    <property type="molecule type" value="Genomic_DNA"/>
</dbReference>
<organism evidence="6 7">
    <name type="scientific">Hydnum rufescens UP504</name>
    <dbReference type="NCBI Taxonomy" id="1448309"/>
    <lineage>
        <taxon>Eukaryota</taxon>
        <taxon>Fungi</taxon>
        <taxon>Dikarya</taxon>
        <taxon>Basidiomycota</taxon>
        <taxon>Agaricomycotina</taxon>
        <taxon>Agaricomycetes</taxon>
        <taxon>Cantharellales</taxon>
        <taxon>Hydnaceae</taxon>
        <taxon>Hydnum</taxon>
    </lineage>
</organism>
<keyword evidence="3" id="KW-0560">Oxidoreductase</keyword>
<evidence type="ECO:0000256" key="5">
    <source>
        <dbReference type="SAM" id="MobiDB-lite"/>
    </source>
</evidence>
<reference evidence="6" key="1">
    <citation type="journal article" date="2020" name="Nat. Commun.">
        <title>Large-scale genome sequencing of mycorrhizal fungi provides insights into the early evolution of symbiotic traits.</title>
        <authorList>
            <person name="Miyauchi S."/>
            <person name="Kiss E."/>
            <person name="Kuo A."/>
            <person name="Drula E."/>
            <person name="Kohler A."/>
            <person name="Sanchez-Garcia M."/>
            <person name="Morin E."/>
            <person name="Andreopoulos B."/>
            <person name="Barry K.W."/>
            <person name="Bonito G."/>
            <person name="Buee M."/>
            <person name="Carver A."/>
            <person name="Chen C."/>
            <person name="Cichocki N."/>
            <person name="Clum A."/>
            <person name="Culley D."/>
            <person name="Crous P.W."/>
            <person name="Fauchery L."/>
            <person name="Girlanda M."/>
            <person name="Hayes R.D."/>
            <person name="Keri Z."/>
            <person name="LaButti K."/>
            <person name="Lipzen A."/>
            <person name="Lombard V."/>
            <person name="Magnuson J."/>
            <person name="Maillard F."/>
            <person name="Murat C."/>
            <person name="Nolan M."/>
            <person name="Ohm R.A."/>
            <person name="Pangilinan J."/>
            <person name="Pereira M.F."/>
            <person name="Perotto S."/>
            <person name="Peter M."/>
            <person name="Pfister S."/>
            <person name="Riley R."/>
            <person name="Sitrit Y."/>
            <person name="Stielow J.B."/>
            <person name="Szollosi G."/>
            <person name="Zifcakova L."/>
            <person name="Stursova M."/>
            <person name="Spatafora J.W."/>
            <person name="Tedersoo L."/>
            <person name="Vaario L.M."/>
            <person name="Yamada A."/>
            <person name="Yan M."/>
            <person name="Wang P."/>
            <person name="Xu J."/>
            <person name="Bruns T."/>
            <person name="Baldrian P."/>
            <person name="Vilgalys R."/>
            <person name="Dunand C."/>
            <person name="Henrissat B."/>
            <person name="Grigoriev I.V."/>
            <person name="Hibbett D."/>
            <person name="Nagy L.G."/>
            <person name="Martin F.M."/>
        </authorList>
    </citation>
    <scope>NUCLEOTIDE SEQUENCE</scope>
    <source>
        <strain evidence="6">UP504</strain>
    </source>
</reference>
<dbReference type="PANTHER" id="PTHR43008:SF14">
    <property type="entry name" value="DEHYDROGENASE ARBD, PUTATIVE-RELATED"/>
    <property type="match status" value="1"/>
</dbReference>
<keyword evidence="2" id="KW-0521">NADP</keyword>
<dbReference type="InterPro" id="IPR020904">
    <property type="entry name" value="Sc_DH/Rdtase_CS"/>
</dbReference>
<dbReference type="Gene3D" id="3.40.50.720">
    <property type="entry name" value="NAD(P)-binding Rossmann-like Domain"/>
    <property type="match status" value="1"/>
</dbReference>
<comment type="caution">
    <text evidence="6">The sequence shown here is derived from an EMBL/GenBank/DDBJ whole genome shotgun (WGS) entry which is preliminary data.</text>
</comment>
<dbReference type="PRINTS" id="PR00080">
    <property type="entry name" value="SDRFAMILY"/>
</dbReference>
<dbReference type="InterPro" id="IPR036291">
    <property type="entry name" value="NAD(P)-bd_dom_sf"/>
</dbReference>
<dbReference type="PRINTS" id="PR00081">
    <property type="entry name" value="GDHRDH"/>
</dbReference>
<comment type="similarity">
    <text evidence="1 4">Belongs to the short-chain dehydrogenases/reductases (SDR) family.</text>
</comment>
<accession>A0A9P6AK03</accession>
<evidence type="ECO:0000256" key="4">
    <source>
        <dbReference type="RuleBase" id="RU000363"/>
    </source>
</evidence>
<protein>
    <recommendedName>
        <fullName evidence="8">NAD(P)-binding protein</fullName>
    </recommendedName>
</protein>
<evidence type="ECO:0000313" key="6">
    <source>
        <dbReference type="EMBL" id="KAF9507148.1"/>
    </source>
</evidence>
<dbReference type="Pfam" id="PF00106">
    <property type="entry name" value="adh_short"/>
    <property type="match status" value="1"/>
</dbReference>
<name>A0A9P6AK03_9AGAM</name>
<dbReference type="InterPro" id="IPR002347">
    <property type="entry name" value="SDR_fam"/>
</dbReference>
<feature type="compositionally biased region" description="Pro residues" evidence="5">
    <location>
        <begin position="345"/>
        <end position="354"/>
    </location>
</feature>
<dbReference type="Proteomes" id="UP000886523">
    <property type="component" value="Unassembled WGS sequence"/>
</dbReference>
<evidence type="ECO:0008006" key="8">
    <source>
        <dbReference type="Google" id="ProtNLM"/>
    </source>
</evidence>
<evidence type="ECO:0000256" key="1">
    <source>
        <dbReference type="ARBA" id="ARBA00006484"/>
    </source>
</evidence>
<feature type="region of interest" description="Disordered" evidence="5">
    <location>
        <begin position="1"/>
        <end position="20"/>
    </location>
</feature>
<dbReference type="OrthoDB" id="5325318at2759"/>
<gene>
    <name evidence="6" type="ORF">BS47DRAFT_1488988</name>
</gene>